<accession>A0A133U4H7</accession>
<organism evidence="1 2">
    <name type="scientific">candidate division MSBL1 archaeon SCGC-AAA259D14</name>
    <dbReference type="NCBI Taxonomy" id="1698261"/>
    <lineage>
        <taxon>Archaea</taxon>
        <taxon>Methanobacteriati</taxon>
        <taxon>Methanobacteriota</taxon>
        <taxon>candidate division MSBL1</taxon>
    </lineage>
</organism>
<dbReference type="SUPFAM" id="SSF50249">
    <property type="entry name" value="Nucleic acid-binding proteins"/>
    <property type="match status" value="1"/>
</dbReference>
<dbReference type="Gene3D" id="2.40.50.140">
    <property type="entry name" value="Nucleic acid-binding proteins"/>
    <property type="match status" value="1"/>
</dbReference>
<dbReference type="PANTHER" id="PTHR12150">
    <property type="entry name" value="CLASS IV SAM-BINDING METHYLTRANSFERASE-RELATED"/>
    <property type="match status" value="1"/>
</dbReference>
<comment type="caution">
    <text evidence="1">The sequence shown here is derived from an EMBL/GenBank/DDBJ whole genome shotgun (WGS) entry which is preliminary data.</text>
</comment>
<dbReference type="EMBL" id="LHXL01000057">
    <property type="protein sequence ID" value="KXA89085.1"/>
    <property type="molecule type" value="Genomic_DNA"/>
</dbReference>
<sequence length="252" mass="28513">MGRVLGIFRVDKVCLYLDDDENVENQEDEADLIETILRYIETPQYLRKTLFPRMEELRFAGILPPLRTPHHPLRNERNKPGDVREGVVVKSGDGKSRLNIGLPATGILEEELEEKTRVTVKLGEKLNGDQRHVELVDEKEVGEYWGFKVIRSNSIDQSLSKERGTYSIGTSRYGQNLYEAVKGIKSDEAEGITISFGGPYRGLYEICEEQGVDPDTLFDVMINVIPEQGTATVRTEEALMATLAVLNIMLRR</sequence>
<dbReference type="Gene3D" id="3.40.1280.10">
    <property type="match status" value="1"/>
</dbReference>
<dbReference type="InterPro" id="IPR003750">
    <property type="entry name" value="Put_MeTrfase-C9orf114-like"/>
</dbReference>
<proteinExistence type="predicted"/>
<gene>
    <name evidence="1" type="ORF">AKJ62_03815</name>
</gene>
<dbReference type="InterPro" id="IPR012340">
    <property type="entry name" value="NA-bd_OB-fold"/>
</dbReference>
<dbReference type="Proteomes" id="UP000070589">
    <property type="component" value="Unassembled WGS sequence"/>
</dbReference>
<evidence type="ECO:0008006" key="3">
    <source>
        <dbReference type="Google" id="ProtNLM"/>
    </source>
</evidence>
<dbReference type="PANTHER" id="PTHR12150:SF13">
    <property type="entry name" value="METHYLTRANSFERASE C9ORF114-RELATED"/>
    <property type="match status" value="1"/>
</dbReference>
<dbReference type="CDD" id="cd18086">
    <property type="entry name" value="HsC9orf114-like"/>
    <property type="match status" value="1"/>
</dbReference>
<reference evidence="1 2" key="1">
    <citation type="journal article" date="2016" name="Sci. Rep.">
        <title>Metabolic traits of an uncultured archaeal lineage -MSBL1- from brine pools of the Red Sea.</title>
        <authorList>
            <person name="Mwirichia R."/>
            <person name="Alam I."/>
            <person name="Rashid M."/>
            <person name="Vinu M."/>
            <person name="Ba-Alawi W."/>
            <person name="Anthony Kamau A."/>
            <person name="Kamanda Ngugi D."/>
            <person name="Goker M."/>
            <person name="Klenk H.P."/>
            <person name="Bajic V."/>
            <person name="Stingl U."/>
        </authorList>
    </citation>
    <scope>NUCLEOTIDE SEQUENCE [LARGE SCALE GENOMIC DNA]</scope>
    <source>
        <strain evidence="1">SCGC-AAA259D14</strain>
    </source>
</reference>
<dbReference type="SUPFAM" id="SSF75217">
    <property type="entry name" value="alpha/beta knot"/>
    <property type="match status" value="1"/>
</dbReference>
<evidence type="ECO:0000313" key="1">
    <source>
        <dbReference type="EMBL" id="KXA89085.1"/>
    </source>
</evidence>
<protein>
    <recommendedName>
        <fullName evidence="3">RNA-binding protein</fullName>
    </recommendedName>
</protein>
<dbReference type="AlphaFoldDB" id="A0A133U4H7"/>
<dbReference type="InterPro" id="IPR029026">
    <property type="entry name" value="tRNA_m1G_MTases_N"/>
</dbReference>
<name>A0A133U4H7_9EURY</name>
<keyword evidence="2" id="KW-1185">Reference proteome</keyword>
<dbReference type="PATRIC" id="fig|1698261.3.peg.883"/>
<dbReference type="Pfam" id="PF02598">
    <property type="entry name" value="Methyltrn_RNA_3"/>
    <property type="match status" value="1"/>
</dbReference>
<dbReference type="InterPro" id="IPR029028">
    <property type="entry name" value="Alpha/beta_knot_MTases"/>
</dbReference>
<evidence type="ECO:0000313" key="2">
    <source>
        <dbReference type="Proteomes" id="UP000070589"/>
    </source>
</evidence>